<dbReference type="Gene3D" id="2.30.110.10">
    <property type="entry name" value="Electron Transport, Fmn-binding Protein, Chain A"/>
    <property type="match status" value="1"/>
</dbReference>
<feature type="region of interest" description="Disordered" evidence="1">
    <location>
        <begin position="1"/>
        <end position="51"/>
    </location>
</feature>
<name>A0A243RZL2_9ACTN</name>
<feature type="compositionally biased region" description="Basic and acidic residues" evidence="1">
    <location>
        <begin position="32"/>
        <end position="43"/>
    </location>
</feature>
<dbReference type="Proteomes" id="UP000194761">
    <property type="component" value="Unassembled WGS sequence"/>
</dbReference>
<proteinExistence type="predicted"/>
<evidence type="ECO:0000313" key="3">
    <source>
        <dbReference type="Proteomes" id="UP000194761"/>
    </source>
</evidence>
<sequence length="193" mass="20325">MAAISTGSTGRYGGGEGTVMSRSSGRLLGRRRQGEDATMHAKDTTSFTGGGQAEVLDRDTCMALLRTVKVGRVAWSAPSGEVMVLPVNFVVDRDGVVFTSSQGGKLDAVHRGGPLSFEADDMEPALRVGWSVLLVGVGEIVTDPDQVRRLKELPAPWVAAAEPVFVRLTARQVTGRRLPLQPGGVAVERVGGA</sequence>
<comment type="caution">
    <text evidence="2">The sequence shown here is derived from an EMBL/GenBank/DDBJ whole genome shotgun (WGS) entry which is preliminary data.</text>
</comment>
<gene>
    <name evidence="2" type="ORF">CA984_00625</name>
</gene>
<evidence type="ECO:0000256" key="1">
    <source>
        <dbReference type="SAM" id="MobiDB-lite"/>
    </source>
</evidence>
<accession>A0A243RZL2</accession>
<evidence type="ECO:0008006" key="4">
    <source>
        <dbReference type="Google" id="ProtNLM"/>
    </source>
</evidence>
<protein>
    <recommendedName>
        <fullName evidence="4">Pyridoxamine 5'-phosphate oxidase</fullName>
    </recommendedName>
</protein>
<dbReference type="SUPFAM" id="SSF50475">
    <property type="entry name" value="FMN-binding split barrel"/>
    <property type="match status" value="1"/>
</dbReference>
<dbReference type="InterPro" id="IPR024747">
    <property type="entry name" value="Pyridox_Oxase-rel"/>
</dbReference>
<dbReference type="Pfam" id="PF12900">
    <property type="entry name" value="Pyridox_ox_2"/>
    <property type="match status" value="1"/>
</dbReference>
<dbReference type="AlphaFoldDB" id="A0A243RZL2"/>
<dbReference type="EMBL" id="NGFP01000002">
    <property type="protein sequence ID" value="OUC99993.1"/>
    <property type="molecule type" value="Genomic_DNA"/>
</dbReference>
<keyword evidence="3" id="KW-1185">Reference proteome</keyword>
<reference evidence="2 3" key="1">
    <citation type="submission" date="2017-05" db="EMBL/GenBank/DDBJ databases">
        <title>Biotechnological potential of actinobacteria isolated from South African environments.</title>
        <authorList>
            <person name="Le Roes-Hill M."/>
            <person name="Prins A."/>
            <person name="Durrell K.A."/>
        </authorList>
    </citation>
    <scope>NUCLEOTIDE SEQUENCE [LARGE SCALE GENOMIC DNA]</scope>
    <source>
        <strain evidence="2">M26</strain>
    </source>
</reference>
<evidence type="ECO:0000313" key="2">
    <source>
        <dbReference type="EMBL" id="OUC99993.1"/>
    </source>
</evidence>
<organism evidence="2 3">
    <name type="scientific">Streptosporangium minutum</name>
    <dbReference type="NCBI Taxonomy" id="569862"/>
    <lineage>
        <taxon>Bacteria</taxon>
        <taxon>Bacillati</taxon>
        <taxon>Actinomycetota</taxon>
        <taxon>Actinomycetes</taxon>
        <taxon>Streptosporangiales</taxon>
        <taxon>Streptosporangiaceae</taxon>
        <taxon>Streptosporangium</taxon>
    </lineage>
</organism>
<dbReference type="InterPro" id="IPR012349">
    <property type="entry name" value="Split_barrel_FMN-bd"/>
</dbReference>